<accession>A0A0V8HII2</accession>
<dbReference type="RefSeq" id="WP_058298265.1">
    <property type="nucleotide sequence ID" value="NZ_FMAU01000002.1"/>
</dbReference>
<dbReference type="EMBL" id="FMAU01000002">
    <property type="protein sequence ID" value="SCC01473.1"/>
    <property type="molecule type" value="Genomic_DNA"/>
</dbReference>
<keyword evidence="2" id="KW-0946">Virion</keyword>
<reference evidence="3" key="1">
    <citation type="submission" date="2016-08" db="EMBL/GenBank/DDBJ databases">
        <authorList>
            <person name="Varghese N."/>
            <person name="Submissions Spin"/>
        </authorList>
    </citation>
    <scope>NUCLEOTIDE SEQUENCE [LARGE SCALE GENOMIC DNA]</scope>
    <source>
        <strain evidence="3">SGD-1123</strain>
    </source>
</reference>
<sequence length="169" mass="19225">MKKDKSSNKEPLLYIQQPKLQEVKGNMQVVYRSSKRKEKKEADSPSPIENKAVHHKVDSETANPVPVSKIDKEDRPVPQAAREESQSSMQAFRRLPPFKELTLDEKLDYITASINGKVPFPCEFSTDTDTYKGVLISMWESAIKIKTFRGDEVEVARDSLKSIKMIGLQ</sequence>
<evidence type="ECO:0000313" key="2">
    <source>
        <dbReference type="EMBL" id="SCC01473.1"/>
    </source>
</evidence>
<proteinExistence type="predicted"/>
<evidence type="ECO:0000256" key="1">
    <source>
        <dbReference type="SAM" id="MobiDB-lite"/>
    </source>
</evidence>
<keyword evidence="2" id="KW-0167">Capsid protein</keyword>
<dbReference type="AlphaFoldDB" id="A0A0V8HII2"/>
<organism evidence="2 3">
    <name type="scientific">[Bacillus] enclensis</name>
    <dbReference type="NCBI Taxonomy" id="1402860"/>
    <lineage>
        <taxon>Bacteria</taxon>
        <taxon>Bacillati</taxon>
        <taxon>Bacillota</taxon>
        <taxon>Bacilli</taxon>
        <taxon>Bacillales</taxon>
        <taxon>Bacillaceae</taxon>
        <taxon>Rossellomorea</taxon>
    </lineage>
</organism>
<gene>
    <name evidence="2" type="ORF">GA0061094_1858</name>
</gene>
<dbReference type="Proteomes" id="UP000181997">
    <property type="component" value="Unassembled WGS sequence"/>
</dbReference>
<name>A0A0V8HII2_9BACI</name>
<dbReference type="InterPro" id="IPR025439">
    <property type="entry name" value="Spore_coat_CotO"/>
</dbReference>
<evidence type="ECO:0000313" key="3">
    <source>
        <dbReference type="Proteomes" id="UP000181997"/>
    </source>
</evidence>
<protein>
    <submittedName>
        <fullName evidence="2">Spore coat protein CotO</fullName>
    </submittedName>
</protein>
<dbReference type="OrthoDB" id="2968468at2"/>
<feature type="compositionally biased region" description="Basic and acidic residues" evidence="1">
    <location>
        <begin position="69"/>
        <end position="85"/>
    </location>
</feature>
<feature type="region of interest" description="Disordered" evidence="1">
    <location>
        <begin position="31"/>
        <end position="93"/>
    </location>
</feature>
<dbReference type="Pfam" id="PF14153">
    <property type="entry name" value="Spore_coat_CotO"/>
    <property type="match status" value="1"/>
</dbReference>
<keyword evidence="3" id="KW-1185">Reference proteome</keyword>